<dbReference type="AlphaFoldDB" id="A0A6G1GSD8"/>
<feature type="compositionally biased region" description="Gly residues" evidence="1">
    <location>
        <begin position="1"/>
        <end position="11"/>
    </location>
</feature>
<feature type="compositionally biased region" description="Basic residues" evidence="1">
    <location>
        <begin position="41"/>
        <end position="58"/>
    </location>
</feature>
<proteinExistence type="predicted"/>
<organism evidence="2 3">
    <name type="scientific">Aulographum hederae CBS 113979</name>
    <dbReference type="NCBI Taxonomy" id="1176131"/>
    <lineage>
        <taxon>Eukaryota</taxon>
        <taxon>Fungi</taxon>
        <taxon>Dikarya</taxon>
        <taxon>Ascomycota</taxon>
        <taxon>Pezizomycotina</taxon>
        <taxon>Dothideomycetes</taxon>
        <taxon>Pleosporomycetidae</taxon>
        <taxon>Aulographales</taxon>
        <taxon>Aulographaceae</taxon>
    </lineage>
</organism>
<feature type="region of interest" description="Disordered" evidence="1">
    <location>
        <begin position="41"/>
        <end position="81"/>
    </location>
</feature>
<gene>
    <name evidence="2" type="ORF">K402DRAFT_161024</name>
</gene>
<keyword evidence="3" id="KW-1185">Reference proteome</keyword>
<evidence type="ECO:0000313" key="2">
    <source>
        <dbReference type="EMBL" id="KAF1983700.1"/>
    </source>
</evidence>
<feature type="compositionally biased region" description="Low complexity" evidence="1">
    <location>
        <begin position="59"/>
        <end position="69"/>
    </location>
</feature>
<evidence type="ECO:0000313" key="3">
    <source>
        <dbReference type="Proteomes" id="UP000800041"/>
    </source>
</evidence>
<reference evidence="2" key="1">
    <citation type="journal article" date="2020" name="Stud. Mycol.">
        <title>101 Dothideomycetes genomes: a test case for predicting lifestyles and emergence of pathogens.</title>
        <authorList>
            <person name="Haridas S."/>
            <person name="Albert R."/>
            <person name="Binder M."/>
            <person name="Bloem J."/>
            <person name="Labutti K."/>
            <person name="Salamov A."/>
            <person name="Andreopoulos B."/>
            <person name="Baker S."/>
            <person name="Barry K."/>
            <person name="Bills G."/>
            <person name="Bluhm B."/>
            <person name="Cannon C."/>
            <person name="Castanera R."/>
            <person name="Culley D."/>
            <person name="Daum C."/>
            <person name="Ezra D."/>
            <person name="Gonzalez J."/>
            <person name="Henrissat B."/>
            <person name="Kuo A."/>
            <person name="Liang C."/>
            <person name="Lipzen A."/>
            <person name="Lutzoni F."/>
            <person name="Magnuson J."/>
            <person name="Mondo S."/>
            <person name="Nolan M."/>
            <person name="Ohm R."/>
            <person name="Pangilinan J."/>
            <person name="Park H.-J."/>
            <person name="Ramirez L."/>
            <person name="Alfaro M."/>
            <person name="Sun H."/>
            <person name="Tritt A."/>
            <person name="Yoshinaga Y."/>
            <person name="Zwiers L.-H."/>
            <person name="Turgeon B."/>
            <person name="Goodwin S."/>
            <person name="Spatafora J."/>
            <person name="Crous P."/>
            <person name="Grigoriev I."/>
        </authorList>
    </citation>
    <scope>NUCLEOTIDE SEQUENCE</scope>
    <source>
        <strain evidence="2">CBS 113979</strain>
    </source>
</reference>
<protein>
    <submittedName>
        <fullName evidence="2">Uncharacterized protein</fullName>
    </submittedName>
</protein>
<accession>A0A6G1GSD8</accession>
<dbReference type="Proteomes" id="UP000800041">
    <property type="component" value="Unassembled WGS sequence"/>
</dbReference>
<name>A0A6G1GSD8_9PEZI</name>
<dbReference type="EMBL" id="ML977173">
    <property type="protein sequence ID" value="KAF1983700.1"/>
    <property type="molecule type" value="Genomic_DNA"/>
</dbReference>
<feature type="region of interest" description="Disordered" evidence="1">
    <location>
        <begin position="126"/>
        <end position="152"/>
    </location>
</feature>
<sequence length="152" mass="16168">MGFGTDNGMMGGAKQHKSRDQPPALLLISDKAHALPRAQRNHRILNPHPIKACKHRTSPPHSRPLSPSLVSFEPSSCHSAPSQPIRIVSAADNSGDRLLRADLAGTDADCSDARLDDCPAAHLISRDARTSKLPGLPPRPPPSTSSQLEVSG</sequence>
<feature type="region of interest" description="Disordered" evidence="1">
    <location>
        <begin position="1"/>
        <end position="22"/>
    </location>
</feature>
<evidence type="ECO:0000256" key="1">
    <source>
        <dbReference type="SAM" id="MobiDB-lite"/>
    </source>
</evidence>